<protein>
    <submittedName>
        <fullName evidence="1">Uncharacterized protein</fullName>
    </submittedName>
</protein>
<keyword evidence="2" id="KW-1185">Reference proteome</keyword>
<reference evidence="1" key="1">
    <citation type="submission" date="2020-05" db="EMBL/GenBank/DDBJ databases">
        <title>Mycena genomes resolve the evolution of fungal bioluminescence.</title>
        <authorList>
            <person name="Tsai I.J."/>
        </authorList>
    </citation>
    <scope>NUCLEOTIDE SEQUENCE</scope>
    <source>
        <strain evidence="1">CCC161011</strain>
    </source>
</reference>
<dbReference type="EMBL" id="JACAZI010000004">
    <property type="protein sequence ID" value="KAF7363010.1"/>
    <property type="molecule type" value="Genomic_DNA"/>
</dbReference>
<dbReference type="AlphaFoldDB" id="A0A8H7D6A7"/>
<organism evidence="1 2">
    <name type="scientific">Mycena venus</name>
    <dbReference type="NCBI Taxonomy" id="2733690"/>
    <lineage>
        <taxon>Eukaryota</taxon>
        <taxon>Fungi</taxon>
        <taxon>Dikarya</taxon>
        <taxon>Basidiomycota</taxon>
        <taxon>Agaricomycotina</taxon>
        <taxon>Agaricomycetes</taxon>
        <taxon>Agaricomycetidae</taxon>
        <taxon>Agaricales</taxon>
        <taxon>Marasmiineae</taxon>
        <taxon>Mycenaceae</taxon>
        <taxon>Mycena</taxon>
    </lineage>
</organism>
<sequence length="304" mass="34618">MEPTLPTDLERLVFETAAIARPTSIPDLMLVASRVKVWIEPLLYRVIFLSNSVREDLGRPFHIPIFTVDSLSLLVRTRPRTCFRRVEHVHIGSSVNLSTVESLFAVCGGITNIFAHFSGQDPDSALIALSALHNVQYLAIAGITIFFYPSPKTPHSLFLTVTHLELFQMQDISSKDKESICAKLTLIPQLTHVALNLQFDDSRWHAALCTDTRLQCIVFLSSWSYTVDEGSVIPLREDERFVCIEQQLDYREDWLRGAVTGQDYWALADDFIAARRKGKVPRMYPIFPVERQSGYLFNLDRNMV</sequence>
<accession>A0A8H7D6A7</accession>
<evidence type="ECO:0000313" key="1">
    <source>
        <dbReference type="EMBL" id="KAF7363010.1"/>
    </source>
</evidence>
<gene>
    <name evidence="1" type="ORF">MVEN_00652700</name>
</gene>
<dbReference type="OrthoDB" id="3145912at2759"/>
<name>A0A8H7D6A7_9AGAR</name>
<proteinExistence type="predicted"/>
<evidence type="ECO:0000313" key="2">
    <source>
        <dbReference type="Proteomes" id="UP000620124"/>
    </source>
</evidence>
<dbReference type="Proteomes" id="UP000620124">
    <property type="component" value="Unassembled WGS sequence"/>
</dbReference>
<comment type="caution">
    <text evidence="1">The sequence shown here is derived from an EMBL/GenBank/DDBJ whole genome shotgun (WGS) entry which is preliminary data.</text>
</comment>